<evidence type="ECO:0000256" key="9">
    <source>
        <dbReference type="SAM" id="MobiDB-lite"/>
    </source>
</evidence>
<reference evidence="13 14" key="1">
    <citation type="submission" date="2022-12" db="EMBL/GenBank/DDBJ databases">
        <title>Chromosome-level genome assembly of true bugs.</title>
        <authorList>
            <person name="Ma L."/>
            <person name="Li H."/>
        </authorList>
    </citation>
    <scope>NUCLEOTIDE SEQUENCE [LARGE SCALE GENOMIC DNA]</scope>
    <source>
        <strain evidence="13">Lab_2022b</strain>
    </source>
</reference>
<dbReference type="GO" id="GO:0016020">
    <property type="term" value="C:membrane"/>
    <property type="evidence" value="ECO:0007669"/>
    <property type="project" value="UniProtKB-SubCell"/>
</dbReference>
<feature type="chain" id="PRO_5043699212" description="MANSC domain-containing protein" evidence="11">
    <location>
        <begin position="26"/>
        <end position="624"/>
    </location>
</feature>
<gene>
    <name evidence="13" type="ORF">O3M35_007940</name>
</gene>
<comment type="caution">
    <text evidence="13">The sequence shown here is derived from an EMBL/GenBank/DDBJ whole genome shotgun (WGS) entry which is preliminary data.</text>
</comment>
<dbReference type="InterPro" id="IPR013980">
    <property type="entry name" value="MANSC_dom"/>
</dbReference>
<dbReference type="SMART" id="SM00765">
    <property type="entry name" value="MANEC"/>
    <property type="match status" value="1"/>
</dbReference>
<dbReference type="InterPro" id="IPR002172">
    <property type="entry name" value="LDrepeatLR_classA_rpt"/>
</dbReference>
<dbReference type="InterPro" id="IPR023415">
    <property type="entry name" value="LDLR_class-A_CS"/>
</dbReference>
<evidence type="ECO:0000256" key="6">
    <source>
        <dbReference type="ARBA" id="ARBA00023157"/>
    </source>
</evidence>
<dbReference type="PROSITE" id="PS01209">
    <property type="entry name" value="LDLRA_1"/>
    <property type="match status" value="1"/>
</dbReference>
<dbReference type="EMBL" id="JAPXFL010000004">
    <property type="protein sequence ID" value="KAK9508237.1"/>
    <property type="molecule type" value="Genomic_DNA"/>
</dbReference>
<evidence type="ECO:0000313" key="14">
    <source>
        <dbReference type="Proteomes" id="UP001461498"/>
    </source>
</evidence>
<proteinExistence type="predicted"/>
<evidence type="ECO:0000256" key="5">
    <source>
        <dbReference type="ARBA" id="ARBA00023136"/>
    </source>
</evidence>
<keyword evidence="6" id="KW-1015">Disulfide bond</keyword>
<evidence type="ECO:0000256" key="3">
    <source>
        <dbReference type="ARBA" id="ARBA00022729"/>
    </source>
</evidence>
<protein>
    <recommendedName>
        <fullName evidence="12">MANSC domain-containing protein</fullName>
    </recommendedName>
</protein>
<name>A0AAW1DCK9_9HEMI</name>
<evidence type="ECO:0000313" key="13">
    <source>
        <dbReference type="EMBL" id="KAK9508237.1"/>
    </source>
</evidence>
<evidence type="ECO:0000259" key="12">
    <source>
        <dbReference type="PROSITE" id="PS50986"/>
    </source>
</evidence>
<keyword evidence="3 11" id="KW-0732">Signal</keyword>
<sequence length="624" mass="71368">MRNKYICYGTLLLLCQFNYLVLVKTNNHKVSEHAEEKHVVRRHENHLQICLENFDILQDKIIRTQDSKDMGAKYITEKDVPTRGDCLRLCCETDNCDVFVYEEKNPGGCYLFECGTPEDFKCKFTKHHNYTSAVLTVNRHLSELETQIKFTQHEHELTKLREPESKPNISSLQIKSTSSPKNKEYLQYGVEPPPIHIQRKGCSRNQFECHSDGECIAIYNACDGIAQCADGSDEGPELQCPGSQVSTGSPKIEVETVVTATSNEGLKESYNIPVNSNRETLVNPVPVPVQKQWIPHQKYPEAEESSQSIKNDFAQKPMMIANQGGNMANPRANYGREGEGVNYHPEQPQQPQWNNYQYHPNSGSSQIFTHKGNGLIPQSERFMQHPRVSQDVPIRKNSQQYSDQAPYYYENVPYRMYPQNPPNPNQWQQPGQQHETAGTMVEEGNMNHNMEPSSMNNAPDYYYEEPYRNRGPPPPPPPYQQQPYPNHIRPPYHNKEQNVEFHESRNDNQSNNVEKHIVTTIAPTKPSKVNVKDNNNNNVQHSHRKIDKFQAEAKLKETFVEQEIDGHNASPSGAILSLTLGLCLTAFMVIIVGCRMKMVHRRLRRGGKGSYAHEADFLVNGMYL</sequence>
<feature type="region of interest" description="Disordered" evidence="9">
    <location>
        <begin position="444"/>
        <end position="493"/>
    </location>
</feature>
<dbReference type="Gene3D" id="2.40.128.620">
    <property type="match status" value="1"/>
</dbReference>
<comment type="subcellular location">
    <subcellularLocation>
        <location evidence="1">Membrane</location>
        <topology evidence="1">Single-pass type I membrane protein</topology>
    </subcellularLocation>
</comment>
<dbReference type="AlphaFoldDB" id="A0AAW1DCK9"/>
<dbReference type="SMART" id="SM00192">
    <property type="entry name" value="LDLa"/>
    <property type="match status" value="1"/>
</dbReference>
<feature type="domain" description="MANSC" evidence="12">
    <location>
        <begin position="56"/>
        <end position="133"/>
    </location>
</feature>
<dbReference type="PANTHER" id="PTHR46876:SF1">
    <property type="entry name" value="LOW-DENSITY LIPOPROTEIN RECEPTOR-RELATED PROTEIN 11"/>
    <property type="match status" value="1"/>
</dbReference>
<keyword evidence="7" id="KW-0325">Glycoprotein</keyword>
<dbReference type="CDD" id="cd00112">
    <property type="entry name" value="LDLa"/>
    <property type="match status" value="1"/>
</dbReference>
<accession>A0AAW1DCK9</accession>
<dbReference type="SUPFAM" id="SSF57424">
    <property type="entry name" value="LDL receptor-like module"/>
    <property type="match status" value="1"/>
</dbReference>
<feature type="compositionally biased region" description="Polar residues" evidence="9">
    <location>
        <begin position="446"/>
        <end position="457"/>
    </location>
</feature>
<evidence type="ECO:0000256" key="8">
    <source>
        <dbReference type="PROSITE-ProRule" id="PRU00124"/>
    </source>
</evidence>
<keyword evidence="14" id="KW-1185">Reference proteome</keyword>
<keyword evidence="4 10" id="KW-1133">Transmembrane helix</keyword>
<evidence type="ECO:0000256" key="4">
    <source>
        <dbReference type="ARBA" id="ARBA00022989"/>
    </source>
</evidence>
<evidence type="ECO:0000256" key="2">
    <source>
        <dbReference type="ARBA" id="ARBA00022692"/>
    </source>
</evidence>
<comment type="caution">
    <text evidence="8">Lacks conserved residue(s) required for the propagation of feature annotation.</text>
</comment>
<dbReference type="Proteomes" id="UP001461498">
    <property type="component" value="Unassembled WGS sequence"/>
</dbReference>
<feature type="transmembrane region" description="Helical" evidence="10">
    <location>
        <begin position="574"/>
        <end position="594"/>
    </location>
</feature>
<dbReference type="PROSITE" id="PS50068">
    <property type="entry name" value="LDLRA_2"/>
    <property type="match status" value="1"/>
</dbReference>
<evidence type="ECO:0000256" key="1">
    <source>
        <dbReference type="ARBA" id="ARBA00004479"/>
    </source>
</evidence>
<feature type="compositionally biased region" description="Pro residues" evidence="9">
    <location>
        <begin position="471"/>
        <end position="480"/>
    </location>
</feature>
<evidence type="ECO:0000256" key="11">
    <source>
        <dbReference type="SAM" id="SignalP"/>
    </source>
</evidence>
<keyword evidence="2 10" id="KW-0812">Transmembrane</keyword>
<evidence type="ECO:0000256" key="7">
    <source>
        <dbReference type="ARBA" id="ARBA00023180"/>
    </source>
</evidence>
<dbReference type="PROSITE" id="PS50986">
    <property type="entry name" value="MANSC"/>
    <property type="match status" value="1"/>
</dbReference>
<evidence type="ECO:0000256" key="10">
    <source>
        <dbReference type="SAM" id="Phobius"/>
    </source>
</evidence>
<organism evidence="13 14">
    <name type="scientific">Rhynocoris fuscipes</name>
    <dbReference type="NCBI Taxonomy" id="488301"/>
    <lineage>
        <taxon>Eukaryota</taxon>
        <taxon>Metazoa</taxon>
        <taxon>Ecdysozoa</taxon>
        <taxon>Arthropoda</taxon>
        <taxon>Hexapoda</taxon>
        <taxon>Insecta</taxon>
        <taxon>Pterygota</taxon>
        <taxon>Neoptera</taxon>
        <taxon>Paraneoptera</taxon>
        <taxon>Hemiptera</taxon>
        <taxon>Heteroptera</taxon>
        <taxon>Panheteroptera</taxon>
        <taxon>Cimicomorpha</taxon>
        <taxon>Reduviidae</taxon>
        <taxon>Harpactorinae</taxon>
        <taxon>Harpactorini</taxon>
        <taxon>Rhynocoris</taxon>
    </lineage>
</organism>
<feature type="signal peptide" evidence="11">
    <location>
        <begin position="1"/>
        <end position="25"/>
    </location>
</feature>
<dbReference type="Pfam" id="PF00057">
    <property type="entry name" value="Ldl_recept_a"/>
    <property type="match status" value="1"/>
</dbReference>
<dbReference type="PANTHER" id="PTHR46876">
    <property type="entry name" value="LOW-DENSITY LIPOPROTEIN RECEPTOR-RELATED PROTEIN 11"/>
    <property type="match status" value="1"/>
</dbReference>
<dbReference type="InterPro" id="IPR036055">
    <property type="entry name" value="LDL_receptor-like_sf"/>
</dbReference>
<keyword evidence="5 10" id="KW-0472">Membrane</keyword>
<dbReference type="InterPro" id="IPR011106">
    <property type="entry name" value="MANSC_N"/>
</dbReference>
<dbReference type="Pfam" id="PF07502">
    <property type="entry name" value="MANEC"/>
    <property type="match status" value="1"/>
</dbReference>